<feature type="signal peptide" evidence="5">
    <location>
        <begin position="1"/>
        <end position="39"/>
    </location>
</feature>
<dbReference type="Gene3D" id="3.30.565.10">
    <property type="entry name" value="Histidine kinase-like ATPase, C-terminal domain"/>
    <property type="match status" value="1"/>
</dbReference>
<feature type="transmembrane region" description="Helical" evidence="4">
    <location>
        <begin position="320"/>
        <end position="338"/>
    </location>
</feature>
<dbReference type="GO" id="GO:0000155">
    <property type="term" value="F:phosphorelay sensor kinase activity"/>
    <property type="evidence" value="ECO:0007669"/>
    <property type="project" value="InterPro"/>
</dbReference>
<keyword evidence="4" id="KW-0472">Membrane</keyword>
<feature type="transmembrane region" description="Helical" evidence="4">
    <location>
        <begin position="384"/>
        <end position="403"/>
    </location>
</feature>
<evidence type="ECO:0000313" key="8">
    <source>
        <dbReference type="Proteomes" id="UP000077826"/>
    </source>
</evidence>
<dbReference type="CDD" id="cd00082">
    <property type="entry name" value="HisKA"/>
    <property type="match status" value="1"/>
</dbReference>
<dbReference type="Gene3D" id="2.60.40.2380">
    <property type="match status" value="1"/>
</dbReference>
<evidence type="ECO:0000313" key="7">
    <source>
        <dbReference type="EMBL" id="SAS93847.1"/>
    </source>
</evidence>
<dbReference type="InterPro" id="IPR036097">
    <property type="entry name" value="HisK_dim/P_sf"/>
</dbReference>
<dbReference type="PROSITE" id="PS51257">
    <property type="entry name" value="PROKAR_LIPOPROTEIN"/>
    <property type="match status" value="1"/>
</dbReference>
<gene>
    <name evidence="7" type="primary">yycG</name>
    <name evidence="7" type="ORF">SAMEA2273558_01721</name>
</gene>
<dbReference type="PANTHER" id="PTHR43547:SF2">
    <property type="entry name" value="HYBRID SIGNAL TRANSDUCTION HISTIDINE KINASE C"/>
    <property type="match status" value="1"/>
</dbReference>
<keyword evidence="4" id="KW-0812">Transmembrane</keyword>
<feature type="transmembrane region" description="Helical" evidence="4">
    <location>
        <begin position="259"/>
        <end position="280"/>
    </location>
</feature>
<name>A0AAX2B632_KLEPN</name>
<dbReference type="EMBL" id="FLDK01000003">
    <property type="protein sequence ID" value="SAS93847.1"/>
    <property type="molecule type" value="Genomic_DNA"/>
</dbReference>
<evidence type="ECO:0000259" key="6">
    <source>
        <dbReference type="PROSITE" id="PS50109"/>
    </source>
</evidence>
<dbReference type="PRINTS" id="PR00344">
    <property type="entry name" value="BCTRLSENSOR"/>
</dbReference>
<feature type="transmembrane region" description="Helical" evidence="4">
    <location>
        <begin position="197"/>
        <end position="217"/>
    </location>
</feature>
<keyword evidence="7" id="KW-0808">Transferase</keyword>
<comment type="caution">
    <text evidence="7">The sequence shown here is derived from an EMBL/GenBank/DDBJ whole genome shotgun (WGS) entry which is preliminary data.</text>
</comment>
<dbReference type="Pfam" id="PF07696">
    <property type="entry name" value="7TMR-DISMED2"/>
    <property type="match status" value="1"/>
</dbReference>
<dbReference type="InterPro" id="IPR005467">
    <property type="entry name" value="His_kinase_dom"/>
</dbReference>
<sequence length="647" mass="72207">MKRVSAIFAAVRRCRPQFLAGWLLSCGLFLLLVAPQAQAATRQVGIDIPVQWYADASGQMTIDRFAALPIYQLATTRQIPSFGYSRKTWWLRSELPGTWFAGEPRWLQLGPSFVDHLTIYYRPLGSDAPWAQRTFGDRDGARESDLHCRESVLILPPPPTAAGYEVVFRLQSTSTLILLASLSSPQEFVQRATADTAFWSFYFGLAAVASGVALWLALALRRRLLWGICLFSLNYPLVAALHGFPEWFFGHAALPFQDFMISSLSLFSYATALWLHSEIFDLKKNMPRLHQLLIAAVVLNLVLQVSIPLGFYGFAMQIEGVVFIIITPVLLFTSWWLWRKKAIDRTTLLLGLLPPFYVVAAVLVQLSIHGIIPFHMAIFSLWQYALIVHIITVLIIAILRVRAENRQLEQKQRLARELQIEREASFHQRQFMGMVAHEFRTPLAVIQAALENLRLSAASTSQEARFDRIGRAATRLVQLTDNCLADARLASHDLHVERQQTALLTVINMAASVVAISHDHYLNIRQHGAVESPQLQADAGLLCIAIANLLDNAVKYSPPGEIAIDIHSDAGQTELRIRDHGPGLPAGQAELIFERYRRGEHTSPVPGGTGLGLYVARQIVQAHDGKLWLAEHGPDGCTFILTLPTVA</sequence>
<dbReference type="SMART" id="SM00388">
    <property type="entry name" value="HisKA"/>
    <property type="match status" value="1"/>
</dbReference>
<evidence type="ECO:0000256" key="4">
    <source>
        <dbReference type="SAM" id="Phobius"/>
    </source>
</evidence>
<dbReference type="Gene3D" id="1.10.287.130">
    <property type="match status" value="1"/>
</dbReference>
<dbReference type="CDD" id="cd00075">
    <property type="entry name" value="HATPase"/>
    <property type="match status" value="1"/>
</dbReference>
<keyword evidence="7" id="KW-0418">Kinase</keyword>
<dbReference type="PROSITE" id="PS50109">
    <property type="entry name" value="HIS_KIN"/>
    <property type="match status" value="1"/>
</dbReference>
<comment type="catalytic activity">
    <reaction evidence="1">
        <text>ATP + protein L-histidine = ADP + protein N-phospho-L-histidine.</text>
        <dbReference type="EC" id="2.7.13.3"/>
    </reaction>
</comment>
<dbReference type="Proteomes" id="UP000077826">
    <property type="component" value="Unassembled WGS sequence"/>
</dbReference>
<dbReference type="InterPro" id="IPR003661">
    <property type="entry name" value="HisK_dim/P_dom"/>
</dbReference>
<feature type="transmembrane region" description="Helical" evidence="4">
    <location>
        <begin position="224"/>
        <end position="244"/>
    </location>
</feature>
<feature type="transmembrane region" description="Helical" evidence="4">
    <location>
        <begin position="292"/>
        <end position="314"/>
    </location>
</feature>
<evidence type="ECO:0000256" key="3">
    <source>
        <dbReference type="ARBA" id="ARBA00022553"/>
    </source>
</evidence>
<dbReference type="SMART" id="SM00387">
    <property type="entry name" value="HATPase_c"/>
    <property type="match status" value="1"/>
</dbReference>
<reference evidence="7 8" key="1">
    <citation type="submission" date="2016-04" db="EMBL/GenBank/DDBJ databases">
        <authorList>
            <consortium name="Pathogen Informatics"/>
        </authorList>
    </citation>
    <scope>NUCLEOTIDE SEQUENCE [LARGE SCALE GENOMIC DNA]</scope>
    <source>
        <strain evidence="8">k480</strain>
    </source>
</reference>
<feature type="transmembrane region" description="Helical" evidence="4">
    <location>
        <begin position="350"/>
        <end position="372"/>
    </location>
</feature>
<dbReference type="SUPFAM" id="SSF55874">
    <property type="entry name" value="ATPase domain of HSP90 chaperone/DNA topoisomerase II/histidine kinase"/>
    <property type="match status" value="1"/>
</dbReference>
<dbReference type="EC" id="2.7.13.3" evidence="2"/>
<dbReference type="Pfam" id="PF00512">
    <property type="entry name" value="HisKA"/>
    <property type="match status" value="1"/>
</dbReference>
<dbReference type="InterPro" id="IPR004358">
    <property type="entry name" value="Sig_transdc_His_kin-like_C"/>
</dbReference>
<evidence type="ECO:0000256" key="1">
    <source>
        <dbReference type="ARBA" id="ARBA00000085"/>
    </source>
</evidence>
<dbReference type="InterPro" id="IPR011623">
    <property type="entry name" value="7TMR_DISM_rcpt_extracell_dom1"/>
</dbReference>
<feature type="chain" id="PRO_5043634571" description="histidine kinase" evidence="5">
    <location>
        <begin position="40"/>
        <end position="647"/>
    </location>
</feature>
<dbReference type="SUPFAM" id="SSF47384">
    <property type="entry name" value="Homodimeric domain of signal transducing histidine kinase"/>
    <property type="match status" value="1"/>
</dbReference>
<evidence type="ECO:0000256" key="2">
    <source>
        <dbReference type="ARBA" id="ARBA00012438"/>
    </source>
</evidence>
<accession>A0AAX2B632</accession>
<dbReference type="AlphaFoldDB" id="A0AAX2B632"/>
<protein>
    <recommendedName>
        <fullName evidence="2">histidine kinase</fullName>
        <ecNumber evidence="2">2.7.13.3</ecNumber>
    </recommendedName>
</protein>
<evidence type="ECO:0000256" key="5">
    <source>
        <dbReference type="SAM" id="SignalP"/>
    </source>
</evidence>
<keyword evidence="5" id="KW-0732">Signal</keyword>
<organism evidence="7 8">
    <name type="scientific">Klebsiella pneumoniae</name>
    <dbReference type="NCBI Taxonomy" id="573"/>
    <lineage>
        <taxon>Bacteria</taxon>
        <taxon>Pseudomonadati</taxon>
        <taxon>Pseudomonadota</taxon>
        <taxon>Gammaproteobacteria</taxon>
        <taxon>Enterobacterales</taxon>
        <taxon>Enterobacteriaceae</taxon>
        <taxon>Klebsiella/Raoultella group</taxon>
        <taxon>Klebsiella</taxon>
        <taxon>Klebsiella pneumoniae complex</taxon>
    </lineage>
</organism>
<dbReference type="InterPro" id="IPR003594">
    <property type="entry name" value="HATPase_dom"/>
</dbReference>
<dbReference type="Pfam" id="PF07695">
    <property type="entry name" value="7TMR-DISM_7TM"/>
    <property type="match status" value="1"/>
</dbReference>
<dbReference type="Pfam" id="PF02518">
    <property type="entry name" value="HATPase_c"/>
    <property type="match status" value="1"/>
</dbReference>
<feature type="domain" description="Histidine kinase" evidence="6">
    <location>
        <begin position="434"/>
        <end position="647"/>
    </location>
</feature>
<dbReference type="InterPro" id="IPR036890">
    <property type="entry name" value="HATPase_C_sf"/>
</dbReference>
<dbReference type="PANTHER" id="PTHR43547">
    <property type="entry name" value="TWO-COMPONENT HISTIDINE KINASE"/>
    <property type="match status" value="1"/>
</dbReference>
<keyword evidence="3" id="KW-0597">Phosphoprotein</keyword>
<dbReference type="InterPro" id="IPR011622">
    <property type="entry name" value="7TMR_DISM_rcpt_extracell_dom2"/>
</dbReference>
<keyword evidence="4" id="KW-1133">Transmembrane helix</keyword>
<proteinExistence type="predicted"/>